<proteinExistence type="predicted"/>
<feature type="transmembrane region" description="Helical" evidence="1">
    <location>
        <begin position="298"/>
        <end position="319"/>
    </location>
</feature>
<dbReference type="AlphaFoldDB" id="A0A848FER8"/>
<sequence>MTTAAGRPLTRRRVAGLVALALALPGAALDARLFWACWLAAWWFVIGLMLGGMVNLWLHRLVGGAWGQALRPVALAAAARLPWALLLFLPLALGLRQLYPWAADPRGWAQGLARPAFPTFWLQPGFVGLRLALYGALWWWLARPASLAAKGRAAAALALYALTGTLASVDLLMSLVPGWFSTAFGLVVLSGQALGGTALGVWQLARWAPEALEAEAAEGVPLARDLGNLLLMWLMTWAYLAFMEFLIIWAENLPAEIAWYLPRLRSGWWWVGVALVLLQLALPLLALLQRRLKDRARWLGMIAAELLLTQALNTAWLVLPSVATGTWLAWWLLPLLALGMGLLLFEAPAGAAVPAPESAAPEVRHGRA</sequence>
<feature type="transmembrane region" description="Helical" evidence="1">
    <location>
        <begin position="268"/>
        <end position="286"/>
    </location>
</feature>
<accession>A0A848FER8</accession>
<organism evidence="2 3">
    <name type="scientific">Azohydromonas caseinilytica</name>
    <dbReference type="NCBI Taxonomy" id="2728836"/>
    <lineage>
        <taxon>Bacteria</taxon>
        <taxon>Pseudomonadati</taxon>
        <taxon>Pseudomonadota</taxon>
        <taxon>Betaproteobacteria</taxon>
        <taxon>Burkholderiales</taxon>
        <taxon>Sphaerotilaceae</taxon>
        <taxon>Azohydromonas</taxon>
    </lineage>
</organism>
<comment type="caution">
    <text evidence="2">The sequence shown here is derived from an EMBL/GenBank/DDBJ whole genome shotgun (WGS) entry which is preliminary data.</text>
</comment>
<feature type="transmembrane region" description="Helical" evidence="1">
    <location>
        <begin position="38"/>
        <end position="58"/>
    </location>
</feature>
<keyword evidence="1" id="KW-0472">Membrane</keyword>
<gene>
    <name evidence="2" type="ORF">HHL10_23330</name>
</gene>
<feature type="transmembrane region" description="Helical" evidence="1">
    <location>
        <begin position="226"/>
        <end position="248"/>
    </location>
</feature>
<feature type="transmembrane region" description="Helical" evidence="1">
    <location>
        <begin position="120"/>
        <end position="141"/>
    </location>
</feature>
<protein>
    <recommendedName>
        <fullName evidence="4">Quinol:cytochrome c oxidoreductase quinone-binding subunit 2</fullName>
    </recommendedName>
</protein>
<evidence type="ECO:0000313" key="3">
    <source>
        <dbReference type="Proteomes" id="UP000574067"/>
    </source>
</evidence>
<feature type="transmembrane region" description="Helical" evidence="1">
    <location>
        <begin position="179"/>
        <end position="205"/>
    </location>
</feature>
<dbReference type="Proteomes" id="UP000574067">
    <property type="component" value="Unassembled WGS sequence"/>
</dbReference>
<keyword evidence="1" id="KW-0812">Transmembrane</keyword>
<keyword evidence="1" id="KW-1133">Transmembrane helix</keyword>
<dbReference type="RefSeq" id="WP_169162811.1">
    <property type="nucleotide sequence ID" value="NZ_JABBFW010000024.1"/>
</dbReference>
<dbReference type="PANTHER" id="PTHR43044">
    <property type="match status" value="1"/>
</dbReference>
<dbReference type="PANTHER" id="PTHR43044:SF1">
    <property type="entry name" value="QUINOL:CYTOCHROME C OXIDOREDUCTASE QUINONE-BINDING SUBUNIT 2"/>
    <property type="match status" value="1"/>
</dbReference>
<reference evidence="2 3" key="1">
    <citation type="submission" date="2020-04" db="EMBL/GenBank/DDBJ databases">
        <title>Azohydromonas sp. isolated from soil.</title>
        <authorList>
            <person name="Dahal R.H."/>
        </authorList>
    </citation>
    <scope>NUCLEOTIDE SEQUENCE [LARGE SCALE GENOMIC DNA]</scope>
    <source>
        <strain evidence="2 3">G-1-1-14</strain>
    </source>
</reference>
<feature type="transmembrane region" description="Helical" evidence="1">
    <location>
        <begin position="70"/>
        <end position="93"/>
    </location>
</feature>
<name>A0A848FER8_9BURK</name>
<evidence type="ECO:0000313" key="2">
    <source>
        <dbReference type="EMBL" id="NML17908.1"/>
    </source>
</evidence>
<keyword evidence="3" id="KW-1185">Reference proteome</keyword>
<evidence type="ECO:0000256" key="1">
    <source>
        <dbReference type="SAM" id="Phobius"/>
    </source>
</evidence>
<feature type="transmembrane region" description="Helical" evidence="1">
    <location>
        <begin position="153"/>
        <end position="173"/>
    </location>
</feature>
<dbReference type="EMBL" id="JABBFW010000024">
    <property type="protein sequence ID" value="NML17908.1"/>
    <property type="molecule type" value="Genomic_DNA"/>
</dbReference>
<feature type="transmembrane region" description="Helical" evidence="1">
    <location>
        <begin position="325"/>
        <end position="345"/>
    </location>
</feature>
<evidence type="ECO:0008006" key="4">
    <source>
        <dbReference type="Google" id="ProtNLM"/>
    </source>
</evidence>